<keyword evidence="1" id="KW-1133">Transmembrane helix</keyword>
<dbReference type="STRING" id="336566.ABB30_07240"/>
<feature type="transmembrane region" description="Helical" evidence="1">
    <location>
        <begin position="192"/>
        <end position="212"/>
    </location>
</feature>
<reference evidence="2 3" key="1">
    <citation type="submission" date="2015-05" db="EMBL/GenBank/DDBJ databases">
        <title>Genome sequencing and analysis of members of genus Stenotrophomonas.</title>
        <authorList>
            <person name="Patil P.P."/>
            <person name="Midha S."/>
            <person name="Patil P.B."/>
        </authorList>
    </citation>
    <scope>NUCLEOTIDE SEQUENCE [LARGE SCALE GENOMIC DNA]</scope>
    <source>
        <strain evidence="2 3">DSM 24757</strain>
    </source>
</reference>
<organism evidence="2 3">
    <name type="scientific">Stenotrophomonas ginsengisoli</name>
    <dbReference type="NCBI Taxonomy" id="336566"/>
    <lineage>
        <taxon>Bacteria</taxon>
        <taxon>Pseudomonadati</taxon>
        <taxon>Pseudomonadota</taxon>
        <taxon>Gammaproteobacteria</taxon>
        <taxon>Lysobacterales</taxon>
        <taxon>Lysobacteraceae</taxon>
        <taxon>Stenotrophomonas</taxon>
    </lineage>
</organism>
<protein>
    <submittedName>
        <fullName evidence="2">Membrane protein</fullName>
    </submittedName>
</protein>
<feature type="transmembrane region" description="Helical" evidence="1">
    <location>
        <begin position="26"/>
        <end position="48"/>
    </location>
</feature>
<keyword evidence="1" id="KW-0812">Transmembrane</keyword>
<dbReference type="Pfam" id="PF16357">
    <property type="entry name" value="PepSY_TM_like_2"/>
    <property type="match status" value="1"/>
</dbReference>
<dbReference type="PANTHER" id="PTHR40115:SF1">
    <property type="entry name" value="INNER MEMBRANE PROTEIN WITH PEPSY TM HELIX"/>
    <property type="match status" value="1"/>
</dbReference>
<dbReference type="Proteomes" id="UP000050956">
    <property type="component" value="Unassembled WGS sequence"/>
</dbReference>
<evidence type="ECO:0000313" key="2">
    <source>
        <dbReference type="EMBL" id="KRG77295.1"/>
    </source>
</evidence>
<dbReference type="EMBL" id="LDJM01000018">
    <property type="protein sequence ID" value="KRG77295.1"/>
    <property type="molecule type" value="Genomic_DNA"/>
</dbReference>
<accession>A0A0R0D589</accession>
<dbReference type="PANTHER" id="PTHR40115">
    <property type="entry name" value="INNER MEMBRANE PROTEIN WITH PEPSY TM HELIX"/>
    <property type="match status" value="1"/>
</dbReference>
<keyword evidence="1" id="KW-0472">Membrane</keyword>
<gene>
    <name evidence="2" type="ORF">ABB30_07240</name>
</gene>
<dbReference type="AlphaFoldDB" id="A0A0R0D589"/>
<dbReference type="PATRIC" id="fig|336566.3.peg.790"/>
<evidence type="ECO:0000256" key="1">
    <source>
        <dbReference type="SAM" id="Phobius"/>
    </source>
</evidence>
<proteinExistence type="predicted"/>
<dbReference type="RefSeq" id="WP_057637639.1">
    <property type="nucleotide sequence ID" value="NZ_LDJM01000018.1"/>
</dbReference>
<keyword evidence="3" id="KW-1185">Reference proteome</keyword>
<evidence type="ECO:0000313" key="3">
    <source>
        <dbReference type="Proteomes" id="UP000050956"/>
    </source>
</evidence>
<feature type="transmembrane region" description="Helical" evidence="1">
    <location>
        <begin position="163"/>
        <end position="186"/>
    </location>
</feature>
<sequence>MSALPSPTAKPAAANRGFWLRTLHQWHWISSAVCLIGMLLFAVTGITLNHASQIEGTHEVSHRQVQLPDEQREKLLAIDADKAPLPASTAAWLGRELGISIGRREAEYSAGEVYLSMPGPGSDAWIAINTDDGQVEFEQTKRGAVSYLNDLHKGRNTGPAWGWFLDVFAVACLVFCITGLFLLHLHARQRTLTWPLVGLGLVIPVLIALLLIH</sequence>
<comment type="caution">
    <text evidence="2">The sequence shown here is derived from an EMBL/GenBank/DDBJ whole genome shotgun (WGS) entry which is preliminary data.</text>
</comment>
<name>A0A0R0D589_9GAMM</name>
<dbReference type="OrthoDB" id="27171at2"/>
<dbReference type="InterPro" id="IPR032307">
    <property type="entry name" value="PepSY_TM-like_2"/>
</dbReference>